<evidence type="ECO:0008006" key="3">
    <source>
        <dbReference type="Google" id="ProtNLM"/>
    </source>
</evidence>
<protein>
    <recommendedName>
        <fullName evidence="3">Tir chaperone protein (CesT)</fullName>
    </recommendedName>
</protein>
<proteinExistence type="predicted"/>
<dbReference type="AlphaFoldDB" id="A0A202BAV7"/>
<dbReference type="CDD" id="cd16364">
    <property type="entry name" value="T3SC_I-like"/>
    <property type="match status" value="1"/>
</dbReference>
<keyword evidence="2" id="KW-1185">Reference proteome</keyword>
<gene>
    <name evidence="1" type="ORF">CBW21_08945</name>
</gene>
<dbReference type="Proteomes" id="UP000196342">
    <property type="component" value="Unassembled WGS sequence"/>
</dbReference>
<name>A0A202BAV7_CHRVL</name>
<dbReference type="GO" id="GO:0030254">
    <property type="term" value="P:protein secretion by the type III secretion system"/>
    <property type="evidence" value="ECO:0007669"/>
    <property type="project" value="InterPro"/>
</dbReference>
<dbReference type="InterPro" id="IPR010261">
    <property type="entry name" value="Tir_chaperone"/>
</dbReference>
<evidence type="ECO:0000313" key="1">
    <source>
        <dbReference type="EMBL" id="OVE48673.1"/>
    </source>
</evidence>
<evidence type="ECO:0000313" key="2">
    <source>
        <dbReference type="Proteomes" id="UP000196342"/>
    </source>
</evidence>
<reference evidence="1 2" key="1">
    <citation type="submission" date="2017-05" db="EMBL/GenBank/DDBJ databases">
        <title>Chromobacterium violaceum GHPS1 isolated from Hydrocarbon polluted soil in French Guiana display an awesome secondary metabolite arsenal and a battery of drug and heavy-metal-resistance and detoxification of xenobiotics proteins.</title>
        <authorList>
            <person name="Belbahri L."/>
        </authorList>
    </citation>
    <scope>NUCLEOTIDE SEQUENCE [LARGE SCALE GENOMIC DNA]</scope>
    <source>
        <strain evidence="1 2">GHPS1</strain>
    </source>
</reference>
<dbReference type="Pfam" id="PF05932">
    <property type="entry name" value="CesT"/>
    <property type="match status" value="1"/>
</dbReference>
<dbReference type="Gene3D" id="3.30.1460.10">
    <property type="match status" value="1"/>
</dbReference>
<dbReference type="RefSeq" id="WP_087697722.1">
    <property type="nucleotide sequence ID" value="NZ_NHOO01000006.1"/>
</dbReference>
<dbReference type="SUPFAM" id="SSF69635">
    <property type="entry name" value="Type III secretory system chaperone-like"/>
    <property type="match status" value="1"/>
</dbReference>
<accession>A0A202BAV7</accession>
<dbReference type="EMBL" id="NHOO01000006">
    <property type="protein sequence ID" value="OVE48673.1"/>
    <property type="molecule type" value="Genomic_DNA"/>
</dbReference>
<sequence>MHDLTAFHHCAAELLRHLGFDAPQPAAGQEVVSLTVEQRFTLHLGAIDQDRWFMQADLGDALPSPSAALLERALRGNQIAARPWQPVAALDTEGRLGCWLRLPSHGVDLPMLAAALDALIAAAEDLLGQAEAALPR</sequence>
<organism evidence="1 2">
    <name type="scientific">Chromobacterium violaceum</name>
    <dbReference type="NCBI Taxonomy" id="536"/>
    <lineage>
        <taxon>Bacteria</taxon>
        <taxon>Pseudomonadati</taxon>
        <taxon>Pseudomonadota</taxon>
        <taxon>Betaproteobacteria</taxon>
        <taxon>Neisseriales</taxon>
        <taxon>Chromobacteriaceae</taxon>
        <taxon>Chromobacterium</taxon>
    </lineage>
</organism>
<comment type="caution">
    <text evidence="1">The sequence shown here is derived from an EMBL/GenBank/DDBJ whole genome shotgun (WGS) entry which is preliminary data.</text>
</comment>